<dbReference type="SUPFAM" id="SSF81383">
    <property type="entry name" value="F-box domain"/>
    <property type="match status" value="1"/>
</dbReference>
<comment type="caution">
    <text evidence="2">The sequence shown here is derived from an EMBL/GenBank/DDBJ whole genome shotgun (WGS) entry which is preliminary data.</text>
</comment>
<dbReference type="InterPro" id="IPR001810">
    <property type="entry name" value="F-box_dom"/>
</dbReference>
<name>A0AAD6UMM1_9AGAR</name>
<dbReference type="InterPro" id="IPR032675">
    <property type="entry name" value="LRR_dom_sf"/>
</dbReference>
<dbReference type="CDD" id="cd09917">
    <property type="entry name" value="F-box_SF"/>
    <property type="match status" value="1"/>
</dbReference>
<organism evidence="2 3">
    <name type="scientific">Mycena pura</name>
    <dbReference type="NCBI Taxonomy" id="153505"/>
    <lineage>
        <taxon>Eukaryota</taxon>
        <taxon>Fungi</taxon>
        <taxon>Dikarya</taxon>
        <taxon>Basidiomycota</taxon>
        <taxon>Agaricomycotina</taxon>
        <taxon>Agaricomycetes</taxon>
        <taxon>Agaricomycetidae</taxon>
        <taxon>Agaricales</taxon>
        <taxon>Marasmiineae</taxon>
        <taxon>Mycenaceae</taxon>
        <taxon>Mycena</taxon>
    </lineage>
</organism>
<evidence type="ECO:0000313" key="2">
    <source>
        <dbReference type="EMBL" id="KAJ7189755.1"/>
    </source>
</evidence>
<reference evidence="2" key="1">
    <citation type="submission" date="2023-03" db="EMBL/GenBank/DDBJ databases">
        <title>Massive genome expansion in bonnet fungi (Mycena s.s.) driven by repeated elements and novel gene families across ecological guilds.</title>
        <authorList>
            <consortium name="Lawrence Berkeley National Laboratory"/>
            <person name="Harder C.B."/>
            <person name="Miyauchi S."/>
            <person name="Viragh M."/>
            <person name="Kuo A."/>
            <person name="Thoen E."/>
            <person name="Andreopoulos B."/>
            <person name="Lu D."/>
            <person name="Skrede I."/>
            <person name="Drula E."/>
            <person name="Henrissat B."/>
            <person name="Morin E."/>
            <person name="Kohler A."/>
            <person name="Barry K."/>
            <person name="LaButti K."/>
            <person name="Morin E."/>
            <person name="Salamov A."/>
            <person name="Lipzen A."/>
            <person name="Mereny Z."/>
            <person name="Hegedus B."/>
            <person name="Baldrian P."/>
            <person name="Stursova M."/>
            <person name="Weitz H."/>
            <person name="Taylor A."/>
            <person name="Grigoriev I.V."/>
            <person name="Nagy L.G."/>
            <person name="Martin F."/>
            <person name="Kauserud H."/>
        </authorList>
    </citation>
    <scope>NUCLEOTIDE SEQUENCE</scope>
    <source>
        <strain evidence="2">9144</strain>
    </source>
</reference>
<dbReference type="EMBL" id="JARJCW010000167">
    <property type="protein sequence ID" value="KAJ7189755.1"/>
    <property type="molecule type" value="Genomic_DNA"/>
</dbReference>
<dbReference type="Proteomes" id="UP001219525">
    <property type="component" value="Unassembled WGS sequence"/>
</dbReference>
<dbReference type="InterPro" id="IPR036047">
    <property type="entry name" value="F-box-like_dom_sf"/>
</dbReference>
<keyword evidence="3" id="KW-1185">Reference proteome</keyword>
<dbReference type="Pfam" id="PF12937">
    <property type="entry name" value="F-box-like"/>
    <property type="match status" value="1"/>
</dbReference>
<feature type="domain" description="F-box" evidence="1">
    <location>
        <begin position="12"/>
        <end position="83"/>
    </location>
</feature>
<protein>
    <recommendedName>
        <fullName evidence="1">F-box domain-containing protein</fullName>
    </recommendedName>
</protein>
<sequence length="493" mass="54735">MDGIPQPVPLVQRLPVELLTKIFSVHRKFFKPPFREADEQGYGNARYPDEVSRLAHSDLLALGRVCSQWHAVAIKTPALWSDVELNPVLWEKGSVSPVVLELLRRALERSANAPLDLLITHNPSAEPPPASVLALLSAESKRWRTFRGPVFLFDVHGRLGHLEQLHIETSSSISPSPAFFGALPSLRSLSVPVSNAMLETVVSAGILFEHLTRCAFRFTLPDHGRLVSKTLPFATALPPGADLLLFFDLTEADSTMVEIPLSTLQISSLTLEIECSDNHKTIGAIFARLVLPRLASLSLVSHTYTDFMNVYPVAWPHNTFCELSARSGFATTLLDLNLYDVKIGRDDLLKCLRRLPALERLALSDHVSDHGRAMYLLDDNLFRALTMHGGETESKDDDTAPLVPRLRALRLRSGFKPRGFTDHVFAAFIVSRVRGMSSSGDSPAQLLLPVFDVSIKAVEDYYRNIDPKAAAGLEKYIASGELAFEWGYLYYDI</sequence>
<proteinExistence type="predicted"/>
<dbReference type="Gene3D" id="1.20.1280.50">
    <property type="match status" value="1"/>
</dbReference>
<dbReference type="AlphaFoldDB" id="A0AAD6UMM1"/>
<dbReference type="Gene3D" id="3.80.10.10">
    <property type="entry name" value="Ribonuclease Inhibitor"/>
    <property type="match status" value="1"/>
</dbReference>
<evidence type="ECO:0000259" key="1">
    <source>
        <dbReference type="Pfam" id="PF12937"/>
    </source>
</evidence>
<accession>A0AAD6UMM1</accession>
<evidence type="ECO:0000313" key="3">
    <source>
        <dbReference type="Proteomes" id="UP001219525"/>
    </source>
</evidence>
<gene>
    <name evidence="2" type="ORF">GGX14DRAFT_484453</name>
</gene>